<dbReference type="Proteomes" id="UP000054097">
    <property type="component" value="Unassembled WGS sequence"/>
</dbReference>
<accession>A0A0C3A4K3</accession>
<reference evidence="1 2" key="1">
    <citation type="submission" date="2014-04" db="EMBL/GenBank/DDBJ databases">
        <authorList>
            <consortium name="DOE Joint Genome Institute"/>
            <person name="Kuo A."/>
            <person name="Zuccaro A."/>
            <person name="Kohler A."/>
            <person name="Nagy L.G."/>
            <person name="Floudas D."/>
            <person name="Copeland A."/>
            <person name="Barry K.W."/>
            <person name="Cichocki N."/>
            <person name="Veneault-Fourrey C."/>
            <person name="LaButti K."/>
            <person name="Lindquist E.A."/>
            <person name="Lipzen A."/>
            <person name="Lundell T."/>
            <person name="Morin E."/>
            <person name="Murat C."/>
            <person name="Sun H."/>
            <person name="Tunlid A."/>
            <person name="Henrissat B."/>
            <person name="Grigoriev I.V."/>
            <person name="Hibbett D.S."/>
            <person name="Martin F."/>
            <person name="Nordberg H.P."/>
            <person name="Cantor M.N."/>
            <person name="Hua S.X."/>
        </authorList>
    </citation>
    <scope>NUCLEOTIDE SEQUENCE [LARGE SCALE GENOMIC DNA]</scope>
    <source>
        <strain evidence="1 2">MAFF 305830</strain>
    </source>
</reference>
<feature type="non-terminal residue" evidence="1">
    <location>
        <position position="1"/>
    </location>
</feature>
<dbReference type="EMBL" id="KN824612">
    <property type="protein sequence ID" value="KIM19590.1"/>
    <property type="molecule type" value="Genomic_DNA"/>
</dbReference>
<evidence type="ECO:0000313" key="2">
    <source>
        <dbReference type="Proteomes" id="UP000054097"/>
    </source>
</evidence>
<dbReference type="STRING" id="933852.A0A0C3A4K3"/>
<sequence length="55" mass="6184">LVLIRNSAIEKELNRKHKARWLGPMVVVKRTTGGAYICSELSGAISRLRFAAFRV</sequence>
<dbReference type="OrthoDB" id="444848at2759"/>
<keyword evidence="2" id="KW-1185">Reference proteome</keyword>
<feature type="non-terminal residue" evidence="1">
    <location>
        <position position="55"/>
    </location>
</feature>
<dbReference type="AlphaFoldDB" id="A0A0C3A4K3"/>
<dbReference type="HOGENOM" id="CLU_000384_22_9_1"/>
<evidence type="ECO:0000313" key="1">
    <source>
        <dbReference type="EMBL" id="KIM19590.1"/>
    </source>
</evidence>
<proteinExistence type="predicted"/>
<gene>
    <name evidence="1" type="ORF">M408DRAFT_31619</name>
</gene>
<name>A0A0C3A4K3_SERVB</name>
<reference evidence="2" key="2">
    <citation type="submission" date="2015-01" db="EMBL/GenBank/DDBJ databases">
        <title>Evolutionary Origins and Diversification of the Mycorrhizal Mutualists.</title>
        <authorList>
            <consortium name="DOE Joint Genome Institute"/>
            <consortium name="Mycorrhizal Genomics Consortium"/>
            <person name="Kohler A."/>
            <person name="Kuo A."/>
            <person name="Nagy L.G."/>
            <person name="Floudas D."/>
            <person name="Copeland A."/>
            <person name="Barry K.W."/>
            <person name="Cichocki N."/>
            <person name="Veneault-Fourrey C."/>
            <person name="LaButti K."/>
            <person name="Lindquist E.A."/>
            <person name="Lipzen A."/>
            <person name="Lundell T."/>
            <person name="Morin E."/>
            <person name="Murat C."/>
            <person name="Riley R."/>
            <person name="Ohm R."/>
            <person name="Sun H."/>
            <person name="Tunlid A."/>
            <person name="Henrissat B."/>
            <person name="Grigoriev I.V."/>
            <person name="Hibbett D.S."/>
            <person name="Martin F."/>
        </authorList>
    </citation>
    <scope>NUCLEOTIDE SEQUENCE [LARGE SCALE GENOMIC DNA]</scope>
    <source>
        <strain evidence="2">MAFF 305830</strain>
    </source>
</reference>
<protein>
    <submittedName>
        <fullName evidence="1">Uncharacterized protein</fullName>
    </submittedName>
</protein>
<organism evidence="1 2">
    <name type="scientific">Serendipita vermifera MAFF 305830</name>
    <dbReference type="NCBI Taxonomy" id="933852"/>
    <lineage>
        <taxon>Eukaryota</taxon>
        <taxon>Fungi</taxon>
        <taxon>Dikarya</taxon>
        <taxon>Basidiomycota</taxon>
        <taxon>Agaricomycotina</taxon>
        <taxon>Agaricomycetes</taxon>
        <taxon>Sebacinales</taxon>
        <taxon>Serendipitaceae</taxon>
        <taxon>Serendipita</taxon>
    </lineage>
</organism>